<dbReference type="PANTHER" id="PTHR43289">
    <property type="entry name" value="MITOGEN-ACTIVATED PROTEIN KINASE KINASE KINASE 20-RELATED"/>
    <property type="match status" value="1"/>
</dbReference>
<evidence type="ECO:0000256" key="5">
    <source>
        <dbReference type="PROSITE-ProRule" id="PRU10141"/>
    </source>
</evidence>
<evidence type="ECO:0000313" key="9">
    <source>
        <dbReference type="Proteomes" id="UP000014803"/>
    </source>
</evidence>
<dbReference type="Proteomes" id="UP000014803">
    <property type="component" value="Chromosome"/>
</dbReference>
<dbReference type="InterPro" id="IPR011009">
    <property type="entry name" value="Kinase-like_dom_sf"/>
</dbReference>
<evidence type="ECO:0000256" key="1">
    <source>
        <dbReference type="ARBA" id="ARBA00022679"/>
    </source>
</evidence>
<dbReference type="Gene3D" id="1.10.510.10">
    <property type="entry name" value="Transferase(Phosphotransferase) domain 1"/>
    <property type="match status" value="1"/>
</dbReference>
<dbReference type="InterPro" id="IPR027417">
    <property type="entry name" value="P-loop_NTPase"/>
</dbReference>
<evidence type="ECO:0000256" key="2">
    <source>
        <dbReference type="ARBA" id="ARBA00022741"/>
    </source>
</evidence>
<accession>S4Y1Z0</accession>
<dbReference type="PROSITE" id="PS00107">
    <property type="entry name" value="PROTEIN_KINASE_ATP"/>
    <property type="match status" value="1"/>
</dbReference>
<dbReference type="Pfam" id="PF13191">
    <property type="entry name" value="AAA_16"/>
    <property type="match status" value="1"/>
</dbReference>
<dbReference type="SUPFAM" id="SSF52540">
    <property type="entry name" value="P-loop containing nucleoside triphosphate hydrolases"/>
    <property type="match status" value="1"/>
</dbReference>
<feature type="compositionally biased region" description="Low complexity" evidence="6">
    <location>
        <begin position="322"/>
        <end position="332"/>
    </location>
</feature>
<dbReference type="Gene3D" id="1.25.40.10">
    <property type="entry name" value="Tetratricopeptide repeat domain"/>
    <property type="match status" value="2"/>
</dbReference>
<dbReference type="RefSeq" id="WP_020738428.1">
    <property type="nucleotide sequence ID" value="NC_021658.1"/>
</dbReference>
<keyword evidence="3" id="KW-0418">Kinase</keyword>
<dbReference type="InterPro" id="IPR041664">
    <property type="entry name" value="AAA_16"/>
</dbReference>
<dbReference type="InterPro" id="IPR017441">
    <property type="entry name" value="Protein_kinase_ATP_BS"/>
</dbReference>
<dbReference type="PROSITE" id="PS50011">
    <property type="entry name" value="PROTEIN_KINASE_DOM"/>
    <property type="match status" value="1"/>
</dbReference>
<feature type="binding site" evidence="5">
    <location>
        <position position="71"/>
    </location>
    <ligand>
        <name>ATP</name>
        <dbReference type="ChEBI" id="CHEBI:30616"/>
    </ligand>
</feature>
<dbReference type="PANTHER" id="PTHR43289:SF30">
    <property type="entry name" value="NON-SPECIFIC SERINE_THREONINE PROTEIN KINASE"/>
    <property type="match status" value="1"/>
</dbReference>
<dbReference type="SUPFAM" id="SSF48452">
    <property type="entry name" value="TPR-like"/>
    <property type="match status" value="1"/>
</dbReference>
<dbReference type="KEGG" id="scu:SCE1572_32620"/>
<evidence type="ECO:0000256" key="4">
    <source>
        <dbReference type="ARBA" id="ARBA00022840"/>
    </source>
</evidence>
<dbReference type="Gene3D" id="3.30.200.20">
    <property type="entry name" value="Phosphorylase Kinase, domain 1"/>
    <property type="match status" value="1"/>
</dbReference>
<evidence type="ECO:0000256" key="3">
    <source>
        <dbReference type="ARBA" id="ARBA00022777"/>
    </source>
</evidence>
<dbReference type="InterPro" id="IPR008271">
    <property type="entry name" value="Ser/Thr_kinase_AS"/>
</dbReference>
<evidence type="ECO:0000313" key="8">
    <source>
        <dbReference type="EMBL" id="AGP38814.1"/>
    </source>
</evidence>
<proteinExistence type="predicted"/>
<dbReference type="HOGENOM" id="CLU_006681_0_0_7"/>
<feature type="region of interest" description="Disordered" evidence="6">
    <location>
        <begin position="461"/>
        <end position="480"/>
    </location>
</feature>
<dbReference type="eggNOG" id="COG0457">
    <property type="taxonomic scope" value="Bacteria"/>
</dbReference>
<dbReference type="STRING" id="1254432.SCE1572_32620"/>
<dbReference type="Pfam" id="PF00069">
    <property type="entry name" value="Pkinase"/>
    <property type="match status" value="1"/>
</dbReference>
<dbReference type="EMBL" id="CP003969">
    <property type="protein sequence ID" value="AGP38814.1"/>
    <property type="molecule type" value="Genomic_DNA"/>
</dbReference>
<evidence type="ECO:0000259" key="7">
    <source>
        <dbReference type="PROSITE" id="PS50011"/>
    </source>
</evidence>
<dbReference type="PROSITE" id="PS00108">
    <property type="entry name" value="PROTEIN_KINASE_ST"/>
    <property type="match status" value="1"/>
</dbReference>
<name>S4Y1Z0_SORCE</name>
<keyword evidence="1" id="KW-0808">Transferase</keyword>
<dbReference type="eggNOG" id="COG0515">
    <property type="taxonomic scope" value="Bacteria"/>
</dbReference>
<sequence>MHRCAVCHGRLADGAPCARDGFTPPPGEPDVVAGAAPAIDGFSLQGPLGRGGFSDVWAAERDDDGAPAAVKVARQAASSVRERFRREAALLERVGVPHVAQLYAQGELADGRPYLAMERLFGRTLAEELAALRAPLDPDRAAGRADAILAVIEAAHARGVVHRDLKPENLFLLRASGRAVLLDFGLAKLAPGDDQPASSVRATRAGDVVGTPEYMAPEQLRGAARIDARADIYAFGVILFELLTLRPPFVGDEDAIEHGHLALRPPRPSDLADVPEGLEELTLACLAKDPGRRPDSAAALRRTLHALRARPAADTLPPPSSPRSGPRSSRPGDGVATAAAEGRQPVALLLAEAGAGPVIAAVGSRRGFVARQRGQRCLAVFSARDVHDPARAALAAARDIAERGGARVALHLASVRLRRVPGGMHAAYGSPVERPETWLPPEPWRGLAMTEEFQRALPEEALAPTPPDDPESLGEPPLLGRDDVLSALAGSATEAFDGACPGLFTLIGDAGLGKSRLTAEAASIAGVPVPDVRVVVVRALHPIHGGAAQAVRALLRVALDAPDDAPDDPRGFCAARLGEPLGGATWEAVAAALGWAEPGGGRLSGAARHGLMLALAEALRQRARRGPLAVILDDADQADDVLLDALEYATLDGEGVLLWAVVTARPRFEQARPSWGQRNQRHTRVTLAPLAEEAAMDLASRLLLPAEFPPAETLRRLADWAGGNPDCLRQIVRSLKHAGVVRRRAGGGFYLATAEVEALPPAPAWQWLAARQLDELPAELAACARVCSALGMSFDRAELEAVLDGLERAGGAGSMVDAGFGLSALVERRILLRDSEVGGGADDRHAFQNAIFQEAVYEMLDPAHRAAIHLSALAYWRAQVAAGSTDGLRALARHAAATGECAEAADAYLALGDLASARHHVVEADQRYGAALQVAAPGDARRRVRALAGRGRSRYRMCRLQEARRDFGEALALAEALGDAHQRASLLLEDATALDWDFDFEASARRVDEARPLVDAARSPELALLLRVAEGRTSWRRGKLEASIAELTDCAERAGASGDYDARVLALIMLSFQLASAGRREEAERAFGDLIALLTAAGDRFHLCAAYINRIALWAWRWSLPGAVDDLRRAVDLAREIGNPWLEKMASYNVAVLLHWSDRQREALALARRARWLEEQASERPVPHTAILLAQIHLVLDEYEQASQLALWIARSCVLEPGDVRDYALLELVLSEVGLRPAGSASLSWDEAIALARDQPIVENTLQLFYWRARMALRRGHTGEAEESLASARALRAASPMWLSRFGELERRLEEASRTDVRPTLPA</sequence>
<dbReference type="GO" id="GO:0005524">
    <property type="term" value="F:ATP binding"/>
    <property type="evidence" value="ECO:0007669"/>
    <property type="project" value="UniProtKB-UniRule"/>
</dbReference>
<dbReference type="SMART" id="SM00220">
    <property type="entry name" value="S_TKc"/>
    <property type="match status" value="1"/>
</dbReference>
<dbReference type="PATRIC" id="fig|1254432.3.peg.7395"/>
<protein>
    <recommendedName>
        <fullName evidence="7">Protein kinase domain-containing protein</fullName>
    </recommendedName>
</protein>
<reference evidence="8 9" key="1">
    <citation type="journal article" date="2013" name="Sci. Rep.">
        <title>Extraordinary expansion of a Sorangium cellulosum genome from an alkaline milieu.</title>
        <authorList>
            <person name="Han K."/>
            <person name="Li Z.F."/>
            <person name="Peng R."/>
            <person name="Zhu L.P."/>
            <person name="Zhou T."/>
            <person name="Wang L.G."/>
            <person name="Li S.G."/>
            <person name="Zhang X.B."/>
            <person name="Hu W."/>
            <person name="Wu Z.H."/>
            <person name="Qin N."/>
            <person name="Li Y.Z."/>
        </authorList>
    </citation>
    <scope>NUCLEOTIDE SEQUENCE [LARGE SCALE GENOMIC DNA]</scope>
    <source>
        <strain evidence="8 9">So0157-2</strain>
    </source>
</reference>
<keyword evidence="2 5" id="KW-0547">Nucleotide-binding</keyword>
<dbReference type="SUPFAM" id="SSF56112">
    <property type="entry name" value="Protein kinase-like (PK-like)"/>
    <property type="match status" value="1"/>
</dbReference>
<dbReference type="GO" id="GO:0004674">
    <property type="term" value="F:protein serine/threonine kinase activity"/>
    <property type="evidence" value="ECO:0007669"/>
    <property type="project" value="TreeGrafter"/>
</dbReference>
<gene>
    <name evidence="8" type="ORF">SCE1572_32620</name>
</gene>
<feature type="domain" description="Protein kinase" evidence="7">
    <location>
        <begin position="42"/>
        <end position="308"/>
    </location>
</feature>
<dbReference type="InterPro" id="IPR000719">
    <property type="entry name" value="Prot_kinase_dom"/>
</dbReference>
<organism evidence="8 9">
    <name type="scientific">Sorangium cellulosum So0157-2</name>
    <dbReference type="NCBI Taxonomy" id="1254432"/>
    <lineage>
        <taxon>Bacteria</taxon>
        <taxon>Pseudomonadati</taxon>
        <taxon>Myxococcota</taxon>
        <taxon>Polyangia</taxon>
        <taxon>Polyangiales</taxon>
        <taxon>Polyangiaceae</taxon>
        <taxon>Sorangium</taxon>
    </lineage>
</organism>
<keyword evidence="4 5" id="KW-0067">ATP-binding</keyword>
<dbReference type="CDD" id="cd14014">
    <property type="entry name" value="STKc_PknB_like"/>
    <property type="match status" value="1"/>
</dbReference>
<feature type="region of interest" description="Disordered" evidence="6">
    <location>
        <begin position="308"/>
        <end position="337"/>
    </location>
</feature>
<evidence type="ECO:0000256" key="6">
    <source>
        <dbReference type="SAM" id="MobiDB-lite"/>
    </source>
</evidence>
<dbReference type="InterPro" id="IPR011990">
    <property type="entry name" value="TPR-like_helical_dom_sf"/>
</dbReference>